<organism evidence="1 2">
    <name type="scientific">Pluteus cervinus</name>
    <dbReference type="NCBI Taxonomy" id="181527"/>
    <lineage>
        <taxon>Eukaryota</taxon>
        <taxon>Fungi</taxon>
        <taxon>Dikarya</taxon>
        <taxon>Basidiomycota</taxon>
        <taxon>Agaricomycotina</taxon>
        <taxon>Agaricomycetes</taxon>
        <taxon>Agaricomycetidae</taxon>
        <taxon>Agaricales</taxon>
        <taxon>Pluteineae</taxon>
        <taxon>Pluteaceae</taxon>
        <taxon>Pluteus</taxon>
    </lineage>
</organism>
<evidence type="ECO:0000313" key="2">
    <source>
        <dbReference type="Proteomes" id="UP000308600"/>
    </source>
</evidence>
<accession>A0ACD3AHZ1</accession>
<keyword evidence="2" id="KW-1185">Reference proteome</keyword>
<protein>
    <submittedName>
        <fullName evidence="1">Uncharacterized protein</fullName>
    </submittedName>
</protein>
<gene>
    <name evidence="1" type="ORF">BDN72DRAFT_801092</name>
</gene>
<evidence type="ECO:0000313" key="1">
    <source>
        <dbReference type="EMBL" id="TFK65508.1"/>
    </source>
</evidence>
<name>A0ACD3AHZ1_9AGAR</name>
<dbReference type="EMBL" id="ML208434">
    <property type="protein sequence ID" value="TFK65508.1"/>
    <property type="molecule type" value="Genomic_DNA"/>
</dbReference>
<proteinExistence type="predicted"/>
<sequence length="178" mass="18205">MVRFAFAATLAAFAATVSAQQSLTITAPNANTWWVAKSVNVMSWTCQTSPYTNFTVLIANSDPKILVAPMAFIGIQMNGDCSKEITQQQADQAAGTGYTILLADPFNNTNIYATSEPFEIKALGAAYPSQATPSTSGGANGTTGSGGTASPKPNGSSSLRTSAGLGLIAVGTALGLML</sequence>
<dbReference type="Proteomes" id="UP000308600">
    <property type="component" value="Unassembled WGS sequence"/>
</dbReference>
<reference evidence="1 2" key="1">
    <citation type="journal article" date="2019" name="Nat. Ecol. Evol.">
        <title>Megaphylogeny resolves global patterns of mushroom evolution.</title>
        <authorList>
            <person name="Varga T."/>
            <person name="Krizsan K."/>
            <person name="Foldi C."/>
            <person name="Dima B."/>
            <person name="Sanchez-Garcia M."/>
            <person name="Sanchez-Ramirez S."/>
            <person name="Szollosi G.J."/>
            <person name="Szarkandi J.G."/>
            <person name="Papp V."/>
            <person name="Albert L."/>
            <person name="Andreopoulos W."/>
            <person name="Angelini C."/>
            <person name="Antonin V."/>
            <person name="Barry K.W."/>
            <person name="Bougher N.L."/>
            <person name="Buchanan P."/>
            <person name="Buyck B."/>
            <person name="Bense V."/>
            <person name="Catcheside P."/>
            <person name="Chovatia M."/>
            <person name="Cooper J."/>
            <person name="Damon W."/>
            <person name="Desjardin D."/>
            <person name="Finy P."/>
            <person name="Geml J."/>
            <person name="Haridas S."/>
            <person name="Hughes K."/>
            <person name="Justo A."/>
            <person name="Karasinski D."/>
            <person name="Kautmanova I."/>
            <person name="Kiss B."/>
            <person name="Kocsube S."/>
            <person name="Kotiranta H."/>
            <person name="LaButti K.M."/>
            <person name="Lechner B.E."/>
            <person name="Liimatainen K."/>
            <person name="Lipzen A."/>
            <person name="Lukacs Z."/>
            <person name="Mihaltcheva S."/>
            <person name="Morgado L.N."/>
            <person name="Niskanen T."/>
            <person name="Noordeloos M.E."/>
            <person name="Ohm R.A."/>
            <person name="Ortiz-Santana B."/>
            <person name="Ovrebo C."/>
            <person name="Racz N."/>
            <person name="Riley R."/>
            <person name="Savchenko A."/>
            <person name="Shiryaev A."/>
            <person name="Soop K."/>
            <person name="Spirin V."/>
            <person name="Szebenyi C."/>
            <person name="Tomsovsky M."/>
            <person name="Tulloss R.E."/>
            <person name="Uehling J."/>
            <person name="Grigoriev I.V."/>
            <person name="Vagvolgyi C."/>
            <person name="Papp T."/>
            <person name="Martin F.M."/>
            <person name="Miettinen O."/>
            <person name="Hibbett D.S."/>
            <person name="Nagy L.G."/>
        </authorList>
    </citation>
    <scope>NUCLEOTIDE SEQUENCE [LARGE SCALE GENOMIC DNA]</scope>
    <source>
        <strain evidence="1 2">NL-1719</strain>
    </source>
</reference>